<dbReference type="Pfam" id="PF07977">
    <property type="entry name" value="FabA"/>
    <property type="match status" value="1"/>
</dbReference>
<dbReference type="Gene3D" id="3.10.129.10">
    <property type="entry name" value="Hotdog Thioesterase"/>
    <property type="match status" value="1"/>
</dbReference>
<gene>
    <name evidence="9 10" type="primary">fabZ</name>
    <name evidence="10" type="ORF">JMJ55_07025</name>
</gene>
<evidence type="ECO:0000256" key="9">
    <source>
        <dbReference type="HAMAP-Rule" id="MF_00406"/>
    </source>
</evidence>
<evidence type="ECO:0000313" key="11">
    <source>
        <dbReference type="Proteomes" id="UP000606490"/>
    </source>
</evidence>
<reference evidence="10 11" key="1">
    <citation type="submission" date="2021-01" db="EMBL/GenBank/DDBJ databases">
        <title>Belnapia mucosa sp. nov. and Belnapia arida sp. nov., isolated from the Tabernas Desert (Almeria, Spain).</title>
        <authorList>
            <person name="Molina-Menor E."/>
            <person name="Vidal-Verdu A."/>
            <person name="Calonge A."/>
            <person name="Satari L."/>
            <person name="Pereto Magraner J."/>
            <person name="Porcar Miralles M."/>
        </authorList>
    </citation>
    <scope>NUCLEOTIDE SEQUENCE [LARGE SCALE GENOMIC DNA]</scope>
    <source>
        <strain evidence="10 11">T6</strain>
    </source>
</reference>
<feature type="active site" evidence="9">
    <location>
        <position position="65"/>
    </location>
</feature>
<dbReference type="SUPFAM" id="SSF54637">
    <property type="entry name" value="Thioesterase/thiol ester dehydrase-isomerase"/>
    <property type="match status" value="1"/>
</dbReference>
<dbReference type="EMBL" id="JAEUXJ010000002">
    <property type="protein sequence ID" value="MBL6455070.1"/>
    <property type="molecule type" value="Genomic_DNA"/>
</dbReference>
<dbReference type="InterPro" id="IPR010084">
    <property type="entry name" value="FabZ"/>
</dbReference>
<comment type="similarity">
    <text evidence="2 9">Belongs to the thioester dehydratase family. FabZ subfamily.</text>
</comment>
<comment type="function">
    <text evidence="8 9">Involved in unsaturated fatty acids biosynthesis. Catalyzes the dehydration of short chain beta-hydroxyacyl-ACPs and long chain saturated and unsaturated beta-hydroxyacyl-ACPs.</text>
</comment>
<keyword evidence="3 9" id="KW-0963">Cytoplasm</keyword>
<keyword evidence="7 9" id="KW-0456">Lyase</keyword>
<keyword evidence="11" id="KW-1185">Reference proteome</keyword>
<evidence type="ECO:0000256" key="4">
    <source>
        <dbReference type="ARBA" id="ARBA00022516"/>
    </source>
</evidence>
<keyword evidence="6 9" id="KW-0443">Lipid metabolism</keyword>
<evidence type="ECO:0000256" key="8">
    <source>
        <dbReference type="ARBA" id="ARBA00025049"/>
    </source>
</evidence>
<keyword evidence="5 9" id="KW-0441">Lipid A biosynthesis</keyword>
<dbReference type="NCBIfam" id="NF000582">
    <property type="entry name" value="PRK00006.1"/>
    <property type="match status" value="1"/>
</dbReference>
<dbReference type="GO" id="GO:0019171">
    <property type="term" value="F:(3R)-hydroxyacyl-[acyl-carrier-protein] dehydratase activity"/>
    <property type="evidence" value="ECO:0007669"/>
    <property type="project" value="UniProtKB-EC"/>
</dbReference>
<dbReference type="NCBIfam" id="TIGR01750">
    <property type="entry name" value="fabZ"/>
    <property type="match status" value="1"/>
</dbReference>
<dbReference type="PANTHER" id="PTHR30272">
    <property type="entry name" value="3-HYDROXYACYL-[ACYL-CARRIER-PROTEIN] DEHYDRATASE"/>
    <property type="match status" value="1"/>
</dbReference>
<keyword evidence="4 9" id="KW-0444">Lipid biosynthesis</keyword>
<dbReference type="EC" id="4.2.1.59" evidence="9"/>
<dbReference type="InterPro" id="IPR013114">
    <property type="entry name" value="FabA_FabZ"/>
</dbReference>
<name>A0ABS1V030_9PROT</name>
<dbReference type="Proteomes" id="UP000606490">
    <property type="component" value="Unassembled WGS sequence"/>
</dbReference>
<evidence type="ECO:0000256" key="1">
    <source>
        <dbReference type="ARBA" id="ARBA00004496"/>
    </source>
</evidence>
<protein>
    <recommendedName>
        <fullName evidence="9">3-hydroxyacyl-[acyl-carrier-protein] dehydratase FabZ</fullName>
        <ecNumber evidence="9">4.2.1.59</ecNumber>
    </recommendedName>
    <alternativeName>
        <fullName evidence="9">(3R)-hydroxymyristoyl-[acyl-carrier-protein] dehydratase</fullName>
        <shortName evidence="9">(3R)-hydroxymyristoyl-ACP dehydrase</shortName>
    </alternativeName>
    <alternativeName>
        <fullName evidence="9">Beta-hydroxyacyl-ACP dehydratase</fullName>
    </alternativeName>
</protein>
<sequence length="161" mass="17797">MESTEAIAGEGAAGTMEAFDIAQIMRAIPHRYPFLLVDRIVEVQKNVSCVGIKNVTINENFFQGHFPEHPVMPGVLIVESMAQTAAVLVVETLGPEARGKLVYFMSVEGAKFRKPVGPGDQLRIHVRKDRQRSNIWKFAAEAKVDGKIVAEATYTAMILDR</sequence>
<dbReference type="CDD" id="cd01288">
    <property type="entry name" value="FabZ"/>
    <property type="match status" value="1"/>
</dbReference>
<evidence type="ECO:0000256" key="3">
    <source>
        <dbReference type="ARBA" id="ARBA00022490"/>
    </source>
</evidence>
<proteinExistence type="inferred from homology"/>
<dbReference type="HAMAP" id="MF_00406">
    <property type="entry name" value="FabZ"/>
    <property type="match status" value="1"/>
</dbReference>
<dbReference type="InterPro" id="IPR029069">
    <property type="entry name" value="HotDog_dom_sf"/>
</dbReference>
<dbReference type="PANTHER" id="PTHR30272:SF1">
    <property type="entry name" value="3-HYDROXYACYL-[ACYL-CARRIER-PROTEIN] DEHYDRATASE"/>
    <property type="match status" value="1"/>
</dbReference>
<evidence type="ECO:0000256" key="5">
    <source>
        <dbReference type="ARBA" id="ARBA00022556"/>
    </source>
</evidence>
<comment type="caution">
    <text evidence="10">The sequence shown here is derived from an EMBL/GenBank/DDBJ whole genome shotgun (WGS) entry which is preliminary data.</text>
</comment>
<comment type="subcellular location">
    <subcellularLocation>
        <location evidence="1 9">Cytoplasm</location>
    </subcellularLocation>
</comment>
<evidence type="ECO:0000256" key="2">
    <source>
        <dbReference type="ARBA" id="ARBA00009174"/>
    </source>
</evidence>
<organism evidence="10 11">
    <name type="scientific">Belnapia mucosa</name>
    <dbReference type="NCBI Taxonomy" id="2804532"/>
    <lineage>
        <taxon>Bacteria</taxon>
        <taxon>Pseudomonadati</taxon>
        <taxon>Pseudomonadota</taxon>
        <taxon>Alphaproteobacteria</taxon>
        <taxon>Acetobacterales</taxon>
        <taxon>Roseomonadaceae</taxon>
        <taxon>Belnapia</taxon>
    </lineage>
</organism>
<evidence type="ECO:0000256" key="7">
    <source>
        <dbReference type="ARBA" id="ARBA00023239"/>
    </source>
</evidence>
<accession>A0ABS1V030</accession>
<evidence type="ECO:0000313" key="10">
    <source>
        <dbReference type="EMBL" id="MBL6455070.1"/>
    </source>
</evidence>
<comment type="catalytic activity">
    <reaction evidence="9">
        <text>a (3R)-hydroxyacyl-[ACP] = a (2E)-enoyl-[ACP] + H2O</text>
        <dbReference type="Rhea" id="RHEA:13097"/>
        <dbReference type="Rhea" id="RHEA-COMP:9925"/>
        <dbReference type="Rhea" id="RHEA-COMP:9945"/>
        <dbReference type="ChEBI" id="CHEBI:15377"/>
        <dbReference type="ChEBI" id="CHEBI:78784"/>
        <dbReference type="ChEBI" id="CHEBI:78827"/>
        <dbReference type="EC" id="4.2.1.59"/>
    </reaction>
</comment>
<evidence type="ECO:0000256" key="6">
    <source>
        <dbReference type="ARBA" id="ARBA00023098"/>
    </source>
</evidence>